<comment type="caution">
    <text evidence="1">The sequence shown here is derived from an EMBL/GenBank/DDBJ whole genome shotgun (WGS) entry which is preliminary data.</text>
</comment>
<organism evidence="1 2">
    <name type="scientific">Eikenella corrodens ATCC 23834</name>
    <dbReference type="NCBI Taxonomy" id="546274"/>
    <lineage>
        <taxon>Bacteria</taxon>
        <taxon>Pseudomonadati</taxon>
        <taxon>Pseudomonadota</taxon>
        <taxon>Betaproteobacteria</taxon>
        <taxon>Neisseriales</taxon>
        <taxon>Neisseriaceae</taxon>
        <taxon>Eikenella</taxon>
    </lineage>
</organism>
<sequence>MRGFSLFIHHCKERSWLCRTLQSSVQSFAAQKPKAIPFFCAARFGLLSHYFANCI</sequence>
<gene>
    <name evidence="1" type="ORF">EIKCOROL_00214</name>
</gene>
<dbReference type="AlphaFoldDB" id="C0DS92"/>
<dbReference type="Proteomes" id="UP000005837">
    <property type="component" value="Unassembled WGS sequence"/>
</dbReference>
<protein>
    <submittedName>
        <fullName evidence="1">Uncharacterized protein</fullName>
    </submittedName>
</protein>
<evidence type="ECO:0000313" key="1">
    <source>
        <dbReference type="EMBL" id="EEG25043.1"/>
    </source>
</evidence>
<proteinExistence type="predicted"/>
<accession>C0DS92</accession>
<dbReference type="EMBL" id="ACEA01000004">
    <property type="protein sequence ID" value="EEG25043.1"/>
    <property type="molecule type" value="Genomic_DNA"/>
</dbReference>
<dbReference type="HOGENOM" id="CLU_3024937_0_0_4"/>
<reference evidence="1 2" key="1">
    <citation type="submission" date="2009-01" db="EMBL/GenBank/DDBJ databases">
        <authorList>
            <person name="Fulton L."/>
            <person name="Clifton S."/>
            <person name="Chinwalla A.T."/>
            <person name="Mitreva M."/>
            <person name="Sodergren E."/>
            <person name="Weinstock G."/>
            <person name="Clifton S."/>
            <person name="Dooling D.J."/>
            <person name="Fulton B."/>
            <person name="Minx P."/>
            <person name="Pepin K.H."/>
            <person name="Johnson M."/>
            <person name="Bhonagiri V."/>
            <person name="Nash W.E."/>
            <person name="Mardis E.R."/>
            <person name="Wilson R.K."/>
        </authorList>
    </citation>
    <scope>NUCLEOTIDE SEQUENCE [LARGE SCALE GENOMIC DNA]</scope>
    <source>
        <strain evidence="1 2">ATCC 23834</strain>
    </source>
</reference>
<evidence type="ECO:0000313" key="2">
    <source>
        <dbReference type="Proteomes" id="UP000005837"/>
    </source>
</evidence>
<name>C0DS92_EIKCO</name>